<name>A0ABV9V5A3_STRAZ</name>
<comment type="caution">
    <text evidence="3">The sequence shown here is derived from an EMBL/GenBank/DDBJ whole genome shotgun (WGS) entry which is preliminary data.</text>
</comment>
<keyword evidence="2" id="KW-0472">Membrane</keyword>
<gene>
    <name evidence="3" type="ORF">ACFPL4_12350</name>
</gene>
<reference evidence="4" key="1">
    <citation type="journal article" date="2019" name="Int. J. Syst. Evol. Microbiol.">
        <title>The Global Catalogue of Microorganisms (GCM) 10K type strain sequencing project: providing services to taxonomists for standard genome sequencing and annotation.</title>
        <authorList>
            <consortium name="The Broad Institute Genomics Platform"/>
            <consortium name="The Broad Institute Genome Sequencing Center for Infectious Disease"/>
            <person name="Wu L."/>
            <person name="Ma J."/>
        </authorList>
    </citation>
    <scope>NUCLEOTIDE SEQUENCE [LARGE SCALE GENOMIC DNA]</scope>
    <source>
        <strain evidence="4">ICMP 257</strain>
    </source>
</reference>
<evidence type="ECO:0008006" key="5">
    <source>
        <dbReference type="Google" id="ProtNLM"/>
    </source>
</evidence>
<evidence type="ECO:0000313" key="3">
    <source>
        <dbReference type="EMBL" id="MFC4979152.1"/>
    </source>
</evidence>
<dbReference type="Proteomes" id="UP001595908">
    <property type="component" value="Unassembled WGS sequence"/>
</dbReference>
<dbReference type="RefSeq" id="WP_033299026.1">
    <property type="nucleotide sequence ID" value="NZ_JBHSJE010000002.1"/>
</dbReference>
<protein>
    <recommendedName>
        <fullName evidence="5">Serine/arginine repetitive matrix protein 2</fullName>
    </recommendedName>
</protein>
<feature type="region of interest" description="Disordered" evidence="1">
    <location>
        <begin position="62"/>
        <end position="107"/>
    </location>
</feature>
<feature type="region of interest" description="Disordered" evidence="1">
    <location>
        <begin position="1"/>
        <end position="22"/>
    </location>
</feature>
<sequence length="255" mass="27141">MRGWDAKGQLWQPAPAPDTGQPHALERGLRIAAVALAVAVVGTVAFGGGRLLFRDDEVQGVEASAEATPGGTVEGGTAPGDPGSKEGASGSESPTAEEPPPGYVVEEDAEGFSVQVREGWQRREEQRDEGVVVYYETDGGEGFLQVYRISEPGYTPYDALAETDRLVGEVEGYQRLRLDDLAPADGSQAAELEYLVPRENGVVRQSLLRAFVAEDGVRWVILVAGPQDEWDGTYAEPASVAADSFCPQGYCPATP</sequence>
<organism evidence="3 4">
    <name type="scientific">Streptomyces atroolivaceus</name>
    <dbReference type="NCBI Taxonomy" id="66869"/>
    <lineage>
        <taxon>Bacteria</taxon>
        <taxon>Bacillati</taxon>
        <taxon>Actinomycetota</taxon>
        <taxon>Actinomycetes</taxon>
        <taxon>Kitasatosporales</taxon>
        <taxon>Streptomycetaceae</taxon>
        <taxon>Streptomyces</taxon>
    </lineage>
</organism>
<evidence type="ECO:0000256" key="1">
    <source>
        <dbReference type="SAM" id="MobiDB-lite"/>
    </source>
</evidence>
<evidence type="ECO:0000313" key="4">
    <source>
        <dbReference type="Proteomes" id="UP001595908"/>
    </source>
</evidence>
<dbReference type="Gene3D" id="3.40.1000.10">
    <property type="entry name" value="Mog1/PsbP, alpha/beta/alpha sandwich"/>
    <property type="match status" value="1"/>
</dbReference>
<keyword evidence="2" id="KW-1133">Transmembrane helix</keyword>
<dbReference type="GeneID" id="31232813"/>
<dbReference type="EMBL" id="JBHSJE010000002">
    <property type="protein sequence ID" value="MFC4979152.1"/>
    <property type="molecule type" value="Genomic_DNA"/>
</dbReference>
<evidence type="ECO:0000256" key="2">
    <source>
        <dbReference type="SAM" id="Phobius"/>
    </source>
</evidence>
<accession>A0ABV9V5A3</accession>
<keyword evidence="4" id="KW-1185">Reference proteome</keyword>
<keyword evidence="2" id="KW-0812">Transmembrane</keyword>
<feature type="transmembrane region" description="Helical" evidence="2">
    <location>
        <begin position="31"/>
        <end position="53"/>
    </location>
</feature>
<proteinExistence type="predicted"/>